<dbReference type="PRINTS" id="PR00111">
    <property type="entry name" value="ABHYDROLASE"/>
</dbReference>
<evidence type="ECO:0000259" key="1">
    <source>
        <dbReference type="Pfam" id="PF12697"/>
    </source>
</evidence>
<dbReference type="PANTHER" id="PTHR43798">
    <property type="entry name" value="MONOACYLGLYCEROL LIPASE"/>
    <property type="match status" value="1"/>
</dbReference>
<dbReference type="InterPro" id="IPR050266">
    <property type="entry name" value="AB_hydrolase_sf"/>
</dbReference>
<protein>
    <submittedName>
        <fullName evidence="2">Pimeloyl-ACP methyl ester carboxylesterase</fullName>
    </submittedName>
</protein>
<feature type="domain" description="AB hydrolase-1" evidence="1">
    <location>
        <begin position="26"/>
        <end position="245"/>
    </location>
</feature>
<accession>A0ABX1T3W0</accession>
<dbReference type="InterPro" id="IPR000073">
    <property type="entry name" value="AB_hydrolase_1"/>
</dbReference>
<keyword evidence="3" id="KW-1185">Reference proteome</keyword>
<dbReference type="InterPro" id="IPR029058">
    <property type="entry name" value="AB_hydrolase_fold"/>
</dbReference>
<evidence type="ECO:0000313" key="3">
    <source>
        <dbReference type="Proteomes" id="UP001166004"/>
    </source>
</evidence>
<dbReference type="Pfam" id="PF12697">
    <property type="entry name" value="Abhydrolase_6"/>
    <property type="match status" value="1"/>
</dbReference>
<sequence>MIFQVDNKNVFASDSGKGIDKKKLTIILLHGSGLSHIVWSLTEQYLSNQNYNVLAIDLPGHGNSEGDCLKSIEEISDWLEKVFKELNIYEIIMIGHSQGCLEILEYYSKYSTRVKSLIFVGGSYRMPVNQDLIDLAEDGDDKAVQLMMKWSYENSKKFIGGNPVEKIINSPRDIREILAIDLIACNNYKNGSEALKSINCPTLFIFGELDKMVNLEKGKKFAELIPNSETHIIKDCGHMIMFEKAFEMREKISEFLKK</sequence>
<proteinExistence type="predicted"/>
<dbReference type="SUPFAM" id="SSF53474">
    <property type="entry name" value="alpha/beta-Hydrolases"/>
    <property type="match status" value="1"/>
</dbReference>
<gene>
    <name evidence="2" type="ORF">VP91_00005230</name>
</gene>
<organism evidence="2 3">
    <name type="scientific">Pelagibacter ubique</name>
    <dbReference type="NCBI Taxonomy" id="198252"/>
    <lineage>
        <taxon>Bacteria</taxon>
        <taxon>Pseudomonadati</taxon>
        <taxon>Pseudomonadota</taxon>
        <taxon>Alphaproteobacteria</taxon>
        <taxon>Candidatus Pelagibacterales</taxon>
        <taxon>Candidatus Pelagibacteraceae</taxon>
        <taxon>Candidatus Pelagibacter</taxon>
    </lineage>
</organism>
<dbReference type="EMBL" id="LANA01000001">
    <property type="protein sequence ID" value="NMN67380.1"/>
    <property type="molecule type" value="Genomic_DNA"/>
</dbReference>
<evidence type="ECO:0000313" key="2">
    <source>
        <dbReference type="EMBL" id="NMN67380.1"/>
    </source>
</evidence>
<dbReference type="Proteomes" id="UP001166004">
    <property type="component" value="Unassembled WGS sequence"/>
</dbReference>
<dbReference type="Gene3D" id="3.40.50.1820">
    <property type="entry name" value="alpha/beta hydrolase"/>
    <property type="match status" value="1"/>
</dbReference>
<dbReference type="PANTHER" id="PTHR43798:SF33">
    <property type="entry name" value="HYDROLASE, PUTATIVE (AFU_ORTHOLOGUE AFUA_2G14860)-RELATED"/>
    <property type="match status" value="1"/>
</dbReference>
<dbReference type="RefSeq" id="WP_169035878.1">
    <property type="nucleotide sequence ID" value="NZ_LANA01000001.1"/>
</dbReference>
<reference evidence="2 3" key="1">
    <citation type="submission" date="2019-07" db="EMBL/GenBank/DDBJ databases">
        <title>SAR11 Genome Evolution.</title>
        <authorList>
            <person name="Giovannoni S."/>
        </authorList>
    </citation>
    <scope>NUCLEOTIDE SEQUENCE [LARGE SCALE GENOMIC DNA]</scope>
    <source>
        <strain evidence="2 3">HTCC9565</strain>
    </source>
</reference>
<comment type="caution">
    <text evidence="2">The sequence shown here is derived from an EMBL/GenBank/DDBJ whole genome shotgun (WGS) entry which is preliminary data.</text>
</comment>
<name>A0ABX1T3W0_PELUQ</name>